<name>A0A813GNS3_POLGL</name>
<evidence type="ECO:0000259" key="10">
    <source>
        <dbReference type="Pfam" id="PF00133"/>
    </source>
</evidence>
<keyword evidence="4 9" id="KW-0547">Nucleotide-binding</keyword>
<feature type="domain" description="Aminoacyl-tRNA synthetase class Ia" evidence="10">
    <location>
        <begin position="168"/>
        <end position="714"/>
    </location>
</feature>
<evidence type="ECO:0000313" key="12">
    <source>
        <dbReference type="Proteomes" id="UP000654075"/>
    </source>
</evidence>
<evidence type="ECO:0000256" key="5">
    <source>
        <dbReference type="ARBA" id="ARBA00022840"/>
    </source>
</evidence>
<dbReference type="Gene3D" id="3.90.740.10">
    <property type="entry name" value="Valyl/Leucyl/Isoleucyl-tRNA synthetase, editing domain"/>
    <property type="match status" value="1"/>
</dbReference>
<keyword evidence="5 9" id="KW-0067">ATP-binding</keyword>
<dbReference type="OMA" id="HKCWEDS"/>
<dbReference type="SUPFAM" id="SSF50677">
    <property type="entry name" value="ValRS/IleRS/LeuRS editing domain"/>
    <property type="match status" value="1"/>
</dbReference>
<dbReference type="GO" id="GO:0004823">
    <property type="term" value="F:leucine-tRNA ligase activity"/>
    <property type="evidence" value="ECO:0007669"/>
    <property type="project" value="UniProtKB-EC"/>
</dbReference>
<dbReference type="GO" id="GO:0005524">
    <property type="term" value="F:ATP binding"/>
    <property type="evidence" value="ECO:0007669"/>
    <property type="project" value="UniProtKB-KW"/>
</dbReference>
<dbReference type="PANTHER" id="PTHR45794">
    <property type="entry name" value="LEUCYL-TRNA SYNTHETASE"/>
    <property type="match status" value="1"/>
</dbReference>
<organism evidence="11 12">
    <name type="scientific">Polarella glacialis</name>
    <name type="common">Dinoflagellate</name>
    <dbReference type="NCBI Taxonomy" id="89957"/>
    <lineage>
        <taxon>Eukaryota</taxon>
        <taxon>Sar</taxon>
        <taxon>Alveolata</taxon>
        <taxon>Dinophyceae</taxon>
        <taxon>Suessiales</taxon>
        <taxon>Suessiaceae</taxon>
        <taxon>Polarella</taxon>
    </lineage>
</organism>
<evidence type="ECO:0000256" key="3">
    <source>
        <dbReference type="ARBA" id="ARBA00022598"/>
    </source>
</evidence>
<keyword evidence="6 9" id="KW-0648">Protein biosynthesis</keyword>
<keyword evidence="7 9" id="KW-0030">Aminoacyl-tRNA synthetase</keyword>
<dbReference type="InterPro" id="IPR009008">
    <property type="entry name" value="Val/Leu/Ile-tRNA-synth_edit"/>
</dbReference>
<dbReference type="NCBIfam" id="TIGR00395">
    <property type="entry name" value="leuS_arch"/>
    <property type="match status" value="1"/>
</dbReference>
<dbReference type="PANTHER" id="PTHR45794:SF1">
    <property type="entry name" value="LEUCINE--TRNA LIGASE, CYTOPLASMIC"/>
    <property type="match status" value="1"/>
</dbReference>
<dbReference type="OrthoDB" id="10249672at2759"/>
<dbReference type="Gene3D" id="3.40.50.620">
    <property type="entry name" value="HUPs"/>
    <property type="match status" value="1"/>
</dbReference>
<dbReference type="SUPFAM" id="SSF52374">
    <property type="entry name" value="Nucleotidylyl transferase"/>
    <property type="match status" value="1"/>
</dbReference>
<keyword evidence="3 9" id="KW-0436">Ligase</keyword>
<dbReference type="InterPro" id="IPR014729">
    <property type="entry name" value="Rossmann-like_a/b/a_fold"/>
</dbReference>
<dbReference type="GO" id="GO:0002161">
    <property type="term" value="F:aminoacyl-tRNA deacylase activity"/>
    <property type="evidence" value="ECO:0007669"/>
    <property type="project" value="InterPro"/>
</dbReference>
<protein>
    <recommendedName>
        <fullName evidence="2">leucine--tRNA ligase</fullName>
        <ecNumber evidence="2">6.1.1.4</ecNumber>
    </recommendedName>
    <alternativeName>
        <fullName evidence="8">Leucyl-tRNA synthetase</fullName>
    </alternativeName>
</protein>
<dbReference type="InterPro" id="IPR001412">
    <property type="entry name" value="aa-tRNA-synth_I_CS"/>
</dbReference>
<evidence type="ECO:0000256" key="7">
    <source>
        <dbReference type="ARBA" id="ARBA00023146"/>
    </source>
</evidence>
<evidence type="ECO:0000256" key="6">
    <source>
        <dbReference type="ARBA" id="ARBA00022917"/>
    </source>
</evidence>
<dbReference type="Pfam" id="PF00133">
    <property type="entry name" value="tRNA-synt_1"/>
    <property type="match status" value="2"/>
</dbReference>
<dbReference type="Proteomes" id="UP000654075">
    <property type="component" value="Unassembled WGS sequence"/>
</dbReference>
<comment type="similarity">
    <text evidence="1 9">Belongs to the class-I aminoacyl-tRNA synthetase family.</text>
</comment>
<dbReference type="EMBL" id="CAJNNV010028412">
    <property type="protein sequence ID" value="CAE8624514.1"/>
    <property type="molecule type" value="Genomic_DNA"/>
</dbReference>
<evidence type="ECO:0000256" key="2">
    <source>
        <dbReference type="ARBA" id="ARBA00013164"/>
    </source>
</evidence>
<dbReference type="PROSITE" id="PS00178">
    <property type="entry name" value="AA_TRNA_LIGASE_I"/>
    <property type="match status" value="1"/>
</dbReference>
<dbReference type="InterPro" id="IPR004493">
    <property type="entry name" value="Leu-tRNA-synth_Ia_arc/euk"/>
</dbReference>
<sequence length="724" mass="81877">MQLLWEEHKAYEEDAPSPGSPPEEKFFVTFPYPYMNGKLHLGHAFSVTKAEFAARFARLNGKRVLFPFSFHCTGMPIAAAALKLKGCIAERLAGPQAEQPEPEVEVVQQEEAAATPGIFKGKKSKAVAKTGGLDQYDIMLALGIPQEEIPKFTSPEYWLDYFPPLAVRDLKKLGTAVDWRRSFITTDVNPHYDAFVRWQFLKLREKYLANGKRESIFSIATNQPCADHDRSDGEGVNPQQYTLIKLRVKEVPSEWRASLGDGEVFLVAATLRPETMYGQTNCFVLPEGDYGFFRMKSGEIFVCTRRSALNMCYQDLGELQELPSGAKEPVCLLEKTGQDLVGLPLQAPLAAYDTVYALPMLTISMQKGTGIVTSVPAESPDDYACLLDWKKRANWREQYSVKEEWCQPFDVVEILEIPDSQFGSTSAQAICEQMKIESHKDKEKLAAAKKEVYLKGFYAGVMKVGPYAGQKVEDVKPIIRQELIDQGLAAAYWEPESRVVARSGDECVVALCDQWYLKYSDEDWTQRVRNHIESKSSFDMFNGLDNLNYAVGWLRDWACSRTFGLGTKLPWDEKWLIESLSDSTVYMAFYTVAHLIQGSAAMEDELPKVRAEDLTEGVFDYIFCIKDEPPADSAVSRDELDKMRREFQFWYPIDLRCSGKDLIQNHLTMSLFNHAAIWEDKPQLWPKAFFCNGHVMVDSVKMSKSTGNFLTLEEAIGLYSAVLA</sequence>
<feature type="domain" description="Aminoacyl-tRNA synthetase class Ia" evidence="10">
    <location>
        <begin position="4"/>
        <end position="79"/>
    </location>
</feature>
<dbReference type="InterPro" id="IPR002300">
    <property type="entry name" value="aa-tRNA-synth_Ia"/>
</dbReference>
<gene>
    <name evidence="11" type="ORF">PGLA1383_LOCUS41628</name>
</gene>
<evidence type="ECO:0000256" key="9">
    <source>
        <dbReference type="RuleBase" id="RU363035"/>
    </source>
</evidence>
<evidence type="ECO:0000256" key="4">
    <source>
        <dbReference type="ARBA" id="ARBA00022741"/>
    </source>
</evidence>
<proteinExistence type="inferred from homology"/>
<dbReference type="EC" id="6.1.1.4" evidence="2"/>
<evidence type="ECO:0000256" key="1">
    <source>
        <dbReference type="ARBA" id="ARBA00005594"/>
    </source>
</evidence>
<comment type="caution">
    <text evidence="11">The sequence shown here is derived from an EMBL/GenBank/DDBJ whole genome shotgun (WGS) entry which is preliminary data.</text>
</comment>
<dbReference type="FunFam" id="3.90.740.10:FF:000001">
    <property type="entry name" value="Leucine--tRNA ligase, cytoplasmic"/>
    <property type="match status" value="1"/>
</dbReference>
<dbReference type="AlphaFoldDB" id="A0A813GNS3"/>
<evidence type="ECO:0000313" key="11">
    <source>
        <dbReference type="EMBL" id="CAE8624514.1"/>
    </source>
</evidence>
<dbReference type="GO" id="GO:0006429">
    <property type="term" value="P:leucyl-tRNA aminoacylation"/>
    <property type="evidence" value="ECO:0007669"/>
    <property type="project" value="InterPro"/>
</dbReference>
<reference evidence="11" key="1">
    <citation type="submission" date="2021-02" db="EMBL/GenBank/DDBJ databases">
        <authorList>
            <person name="Dougan E. K."/>
            <person name="Rhodes N."/>
            <person name="Thang M."/>
            <person name="Chan C."/>
        </authorList>
    </citation>
    <scope>NUCLEOTIDE SEQUENCE</scope>
</reference>
<evidence type="ECO:0000256" key="8">
    <source>
        <dbReference type="ARBA" id="ARBA00030520"/>
    </source>
</evidence>
<accession>A0A813GNS3</accession>
<keyword evidence="12" id="KW-1185">Reference proteome</keyword>